<dbReference type="Proteomes" id="UP000712600">
    <property type="component" value="Unassembled WGS sequence"/>
</dbReference>
<keyword evidence="1" id="KW-0812">Transmembrane</keyword>
<proteinExistence type="predicted"/>
<keyword evidence="1" id="KW-1133">Transmembrane helix</keyword>
<keyword evidence="1" id="KW-0472">Membrane</keyword>
<organism evidence="2 3">
    <name type="scientific">Brassica cretica</name>
    <name type="common">Mustard</name>
    <dbReference type="NCBI Taxonomy" id="69181"/>
    <lineage>
        <taxon>Eukaryota</taxon>
        <taxon>Viridiplantae</taxon>
        <taxon>Streptophyta</taxon>
        <taxon>Embryophyta</taxon>
        <taxon>Tracheophyta</taxon>
        <taxon>Spermatophyta</taxon>
        <taxon>Magnoliopsida</taxon>
        <taxon>eudicotyledons</taxon>
        <taxon>Gunneridae</taxon>
        <taxon>Pentapetalae</taxon>
        <taxon>rosids</taxon>
        <taxon>malvids</taxon>
        <taxon>Brassicales</taxon>
        <taxon>Brassicaceae</taxon>
        <taxon>Brassiceae</taxon>
        <taxon>Brassica</taxon>
    </lineage>
</organism>
<reference evidence="2" key="1">
    <citation type="submission" date="2019-12" db="EMBL/GenBank/DDBJ databases">
        <title>Genome sequencing and annotation of Brassica cretica.</title>
        <authorList>
            <person name="Studholme D.J."/>
            <person name="Sarris P."/>
        </authorList>
    </citation>
    <scope>NUCLEOTIDE SEQUENCE</scope>
    <source>
        <strain evidence="2">PFS-109/04</strain>
        <tissue evidence="2">Leaf</tissue>
    </source>
</reference>
<evidence type="ECO:0000313" key="2">
    <source>
        <dbReference type="EMBL" id="KAF3552815.1"/>
    </source>
</evidence>
<dbReference type="AlphaFoldDB" id="A0A8S9QUI2"/>
<comment type="caution">
    <text evidence="2">The sequence shown here is derived from an EMBL/GenBank/DDBJ whole genome shotgun (WGS) entry which is preliminary data.</text>
</comment>
<protein>
    <submittedName>
        <fullName evidence="2">Uncharacterized protein</fullName>
    </submittedName>
</protein>
<evidence type="ECO:0000256" key="1">
    <source>
        <dbReference type="SAM" id="Phobius"/>
    </source>
</evidence>
<name>A0A8S9QUI2_BRACR</name>
<accession>A0A8S9QUI2</accession>
<evidence type="ECO:0000313" key="3">
    <source>
        <dbReference type="Proteomes" id="UP000712600"/>
    </source>
</evidence>
<feature type="transmembrane region" description="Helical" evidence="1">
    <location>
        <begin position="29"/>
        <end position="54"/>
    </location>
</feature>
<sequence>MMGGGLIQGFSSQEKKGVLWIGFKGSEKYWSWILLAYVLYKIFGSFDNALIIYLNELSKAAQPEYRA</sequence>
<gene>
    <name evidence="2" type="ORF">F2Q69_00015442</name>
</gene>
<dbReference type="EMBL" id="QGKX02000996">
    <property type="protein sequence ID" value="KAF3552815.1"/>
    <property type="molecule type" value="Genomic_DNA"/>
</dbReference>